<dbReference type="InterPro" id="IPR026022">
    <property type="entry name" value="PhoU_dom"/>
</dbReference>
<comment type="subunit">
    <text evidence="3 7">Homodimer.</text>
</comment>
<gene>
    <name evidence="9" type="primary">phoU</name>
    <name evidence="9" type="ORF">HY768_01595</name>
</gene>
<comment type="caution">
    <text evidence="9">The sequence shown here is derived from an EMBL/GenBank/DDBJ whole genome shotgun (WGS) entry which is preliminary data.</text>
</comment>
<dbReference type="EMBL" id="JACQXR010000016">
    <property type="protein sequence ID" value="MBI4725916.1"/>
    <property type="molecule type" value="Genomic_DNA"/>
</dbReference>
<sequence>MEQRHFDRELLELKEKLLLMAAKAEQLIRQSLEALIKKDAVLAQSLFALDKEVDKLEIEIEEDAIALIARHQPAAGDLRFLIGAIKINNDLERISDHGVNIAQSAIRLAAQPDLKPLIDIPRMAELSIGMLKDSLDSFVNNDAEKARAVCKSDDQVDDLKDQIFRELLTFMMEKPDSISRAMDLILVSRNLERVADLSTNISEEEIYISEAKIIKHHAQAAE</sequence>
<dbReference type="GO" id="GO:0045936">
    <property type="term" value="P:negative regulation of phosphate metabolic process"/>
    <property type="evidence" value="ECO:0007669"/>
    <property type="project" value="InterPro"/>
</dbReference>
<feature type="domain" description="PhoU" evidence="8">
    <location>
        <begin position="120"/>
        <end position="203"/>
    </location>
</feature>
<dbReference type="PANTHER" id="PTHR42930">
    <property type="entry name" value="PHOSPHATE-SPECIFIC TRANSPORT SYSTEM ACCESSORY PROTEIN PHOU"/>
    <property type="match status" value="1"/>
</dbReference>
<evidence type="ECO:0000313" key="9">
    <source>
        <dbReference type="EMBL" id="MBI4725916.1"/>
    </source>
</evidence>
<comment type="function">
    <text evidence="7">Plays a role in the regulation of phosphate uptake.</text>
</comment>
<dbReference type="AlphaFoldDB" id="A0A933MK21"/>
<evidence type="ECO:0000256" key="5">
    <source>
        <dbReference type="ARBA" id="ARBA00022490"/>
    </source>
</evidence>
<protein>
    <recommendedName>
        <fullName evidence="7">Phosphate-specific transport system accessory protein PhoU</fullName>
    </recommendedName>
</protein>
<reference evidence="9" key="1">
    <citation type="submission" date="2020-07" db="EMBL/GenBank/DDBJ databases">
        <title>Huge and variable diversity of episymbiotic CPR bacteria and DPANN archaea in groundwater ecosystems.</title>
        <authorList>
            <person name="He C.Y."/>
            <person name="Keren R."/>
            <person name="Whittaker M."/>
            <person name="Farag I.F."/>
            <person name="Doudna J."/>
            <person name="Cate J.H.D."/>
            <person name="Banfield J.F."/>
        </authorList>
    </citation>
    <scope>NUCLEOTIDE SEQUENCE</scope>
    <source>
        <strain evidence="9">NC_groundwater_1520_Pr4_B-0.1um_53_5</strain>
    </source>
</reference>
<dbReference type="InterPro" id="IPR038078">
    <property type="entry name" value="PhoU-like_sf"/>
</dbReference>
<dbReference type="SUPFAM" id="SSF109755">
    <property type="entry name" value="PhoU-like"/>
    <property type="match status" value="1"/>
</dbReference>
<keyword evidence="6 7" id="KW-0592">Phosphate transport</keyword>
<dbReference type="Pfam" id="PF01895">
    <property type="entry name" value="PhoU"/>
    <property type="match status" value="2"/>
</dbReference>
<comment type="similarity">
    <text evidence="2 7">Belongs to the PhoU family.</text>
</comment>
<evidence type="ECO:0000256" key="4">
    <source>
        <dbReference type="ARBA" id="ARBA00022448"/>
    </source>
</evidence>
<evidence type="ECO:0000256" key="6">
    <source>
        <dbReference type="ARBA" id="ARBA00022592"/>
    </source>
</evidence>
<feature type="domain" description="PhoU" evidence="8">
    <location>
        <begin position="18"/>
        <end position="104"/>
    </location>
</feature>
<dbReference type="Gene3D" id="1.20.58.220">
    <property type="entry name" value="Phosphate transport system protein phou homolog 2, domain 2"/>
    <property type="match status" value="2"/>
</dbReference>
<organism evidence="9 10">
    <name type="scientific">candidate division TA06 bacterium</name>
    <dbReference type="NCBI Taxonomy" id="2250710"/>
    <lineage>
        <taxon>Bacteria</taxon>
        <taxon>Bacteria division TA06</taxon>
    </lineage>
</organism>
<dbReference type="InterPro" id="IPR028366">
    <property type="entry name" value="PhoU"/>
</dbReference>
<evidence type="ECO:0000256" key="1">
    <source>
        <dbReference type="ARBA" id="ARBA00004496"/>
    </source>
</evidence>
<evidence type="ECO:0000259" key="8">
    <source>
        <dbReference type="Pfam" id="PF01895"/>
    </source>
</evidence>
<dbReference type="NCBIfam" id="TIGR02135">
    <property type="entry name" value="phoU_full"/>
    <property type="match status" value="1"/>
</dbReference>
<evidence type="ECO:0000256" key="3">
    <source>
        <dbReference type="ARBA" id="ARBA00011738"/>
    </source>
</evidence>
<dbReference type="GO" id="GO:0005737">
    <property type="term" value="C:cytoplasm"/>
    <property type="evidence" value="ECO:0007669"/>
    <property type="project" value="UniProtKB-SubCell"/>
</dbReference>
<dbReference type="PANTHER" id="PTHR42930:SF3">
    <property type="entry name" value="PHOSPHATE-SPECIFIC TRANSPORT SYSTEM ACCESSORY PROTEIN PHOU"/>
    <property type="match status" value="1"/>
</dbReference>
<dbReference type="GO" id="GO:0030643">
    <property type="term" value="P:intracellular phosphate ion homeostasis"/>
    <property type="evidence" value="ECO:0007669"/>
    <property type="project" value="InterPro"/>
</dbReference>
<dbReference type="FunFam" id="1.20.58.220:FF:000004">
    <property type="entry name" value="Phosphate-specific transport system accessory protein PhoU"/>
    <property type="match status" value="1"/>
</dbReference>
<evidence type="ECO:0000256" key="7">
    <source>
        <dbReference type="PIRNR" id="PIRNR003107"/>
    </source>
</evidence>
<dbReference type="GO" id="GO:0006817">
    <property type="term" value="P:phosphate ion transport"/>
    <property type="evidence" value="ECO:0007669"/>
    <property type="project" value="UniProtKB-KW"/>
</dbReference>
<comment type="subcellular location">
    <subcellularLocation>
        <location evidence="1 7">Cytoplasm</location>
    </subcellularLocation>
</comment>
<dbReference type="PIRSF" id="PIRSF003107">
    <property type="entry name" value="PhoU"/>
    <property type="match status" value="1"/>
</dbReference>
<evidence type="ECO:0000256" key="2">
    <source>
        <dbReference type="ARBA" id="ARBA00008107"/>
    </source>
</evidence>
<proteinExistence type="inferred from homology"/>
<keyword evidence="5 7" id="KW-0963">Cytoplasm</keyword>
<name>A0A933MK21_UNCT6</name>
<evidence type="ECO:0000313" key="10">
    <source>
        <dbReference type="Proteomes" id="UP000736328"/>
    </source>
</evidence>
<accession>A0A933MK21</accession>
<dbReference type="Proteomes" id="UP000736328">
    <property type="component" value="Unassembled WGS sequence"/>
</dbReference>
<keyword evidence="4 7" id="KW-0813">Transport</keyword>